<gene>
    <name evidence="2" type="ORF">MRATA1EN1_LOCUS21704</name>
</gene>
<feature type="compositionally biased region" description="Polar residues" evidence="1">
    <location>
        <begin position="92"/>
        <end position="110"/>
    </location>
</feature>
<reference evidence="2" key="1">
    <citation type="submission" date="2023-04" db="EMBL/GenBank/DDBJ databases">
        <authorList>
            <consortium name="ELIXIR-Norway"/>
        </authorList>
    </citation>
    <scope>NUCLEOTIDE SEQUENCE [LARGE SCALE GENOMIC DNA]</scope>
</reference>
<feature type="compositionally biased region" description="Basic and acidic residues" evidence="1">
    <location>
        <begin position="45"/>
        <end position="60"/>
    </location>
</feature>
<organism evidence="2 3">
    <name type="scientific">Rangifer tarandus platyrhynchus</name>
    <name type="common">Svalbard reindeer</name>
    <dbReference type="NCBI Taxonomy" id="3082113"/>
    <lineage>
        <taxon>Eukaryota</taxon>
        <taxon>Metazoa</taxon>
        <taxon>Chordata</taxon>
        <taxon>Craniata</taxon>
        <taxon>Vertebrata</taxon>
        <taxon>Euteleostomi</taxon>
        <taxon>Mammalia</taxon>
        <taxon>Eutheria</taxon>
        <taxon>Laurasiatheria</taxon>
        <taxon>Artiodactyla</taxon>
        <taxon>Ruminantia</taxon>
        <taxon>Pecora</taxon>
        <taxon>Cervidae</taxon>
        <taxon>Odocoileinae</taxon>
        <taxon>Rangifer</taxon>
    </lineage>
</organism>
<feature type="compositionally biased region" description="Basic and acidic residues" evidence="1">
    <location>
        <begin position="10"/>
        <end position="37"/>
    </location>
</feature>
<evidence type="ECO:0000256" key="1">
    <source>
        <dbReference type="SAM" id="MobiDB-lite"/>
    </source>
</evidence>
<evidence type="ECO:0000313" key="2">
    <source>
        <dbReference type="EMBL" id="CAI9172742.1"/>
    </source>
</evidence>
<sequence>MASPSSSPEDTGKLRGRDGRQRREAEDAPPEEKRLRLGLEGGSAAREEGEDAPRLGREETGTQTGVEDGGDLPSLPYSLVEGQDYASEHSACLSSANNSPHDSVSASLAASKTEADEDCPA</sequence>
<dbReference type="EMBL" id="OX459969">
    <property type="protein sequence ID" value="CAI9172742.1"/>
    <property type="molecule type" value="Genomic_DNA"/>
</dbReference>
<keyword evidence="3" id="KW-1185">Reference proteome</keyword>
<protein>
    <submittedName>
        <fullName evidence="2">Uncharacterized protein</fullName>
    </submittedName>
</protein>
<dbReference type="Proteomes" id="UP001176941">
    <property type="component" value="Chromosome 33"/>
</dbReference>
<accession>A0ABN8ZFS0</accession>
<name>A0ABN8ZFS0_RANTA</name>
<evidence type="ECO:0000313" key="3">
    <source>
        <dbReference type="Proteomes" id="UP001176941"/>
    </source>
</evidence>
<feature type="region of interest" description="Disordered" evidence="1">
    <location>
        <begin position="1"/>
        <end position="121"/>
    </location>
</feature>
<proteinExistence type="predicted"/>